<dbReference type="GO" id="GO:0006487">
    <property type="term" value="P:protein N-linked glycosylation"/>
    <property type="evidence" value="ECO:0007669"/>
    <property type="project" value="TreeGrafter"/>
</dbReference>
<dbReference type="EMBL" id="CP151504">
    <property type="protein sequence ID" value="WZN61240.1"/>
    <property type="molecule type" value="Genomic_DNA"/>
</dbReference>
<keyword evidence="6 12" id="KW-0812">Transmembrane</keyword>
<dbReference type="Pfam" id="PF03901">
    <property type="entry name" value="Glyco_transf_22"/>
    <property type="match status" value="1"/>
</dbReference>
<evidence type="ECO:0000256" key="4">
    <source>
        <dbReference type="ARBA" id="ARBA00022676"/>
    </source>
</evidence>
<name>A0AAX4P4B9_9CHLO</name>
<keyword evidence="5" id="KW-0808">Transferase</keyword>
<feature type="transmembrane region" description="Helical" evidence="12">
    <location>
        <begin position="124"/>
        <end position="142"/>
    </location>
</feature>
<reference evidence="13 14" key="1">
    <citation type="submission" date="2024-03" db="EMBL/GenBank/DDBJ databases">
        <title>Complete genome sequence of the green alga Chloropicon roscoffensis RCC1871.</title>
        <authorList>
            <person name="Lemieux C."/>
            <person name="Pombert J.-F."/>
            <person name="Otis C."/>
            <person name="Turmel M."/>
        </authorList>
    </citation>
    <scope>NUCLEOTIDE SEQUENCE [LARGE SCALE GENOMIC DNA]</scope>
    <source>
        <strain evidence="13 14">RCC1871</strain>
    </source>
</reference>
<feature type="transmembrane region" description="Helical" evidence="12">
    <location>
        <begin position="174"/>
        <end position="203"/>
    </location>
</feature>
<gene>
    <name evidence="13" type="ORF">HKI87_04g27750</name>
</gene>
<feature type="transmembrane region" description="Helical" evidence="12">
    <location>
        <begin position="6"/>
        <end position="25"/>
    </location>
</feature>
<dbReference type="Proteomes" id="UP001472866">
    <property type="component" value="Chromosome 04"/>
</dbReference>
<dbReference type="AlphaFoldDB" id="A0AAX4P4B9"/>
<evidence type="ECO:0000256" key="3">
    <source>
        <dbReference type="ARBA" id="ARBA00007063"/>
    </source>
</evidence>
<evidence type="ECO:0000256" key="11">
    <source>
        <dbReference type="ARBA" id="ARBA00048899"/>
    </source>
</evidence>
<accession>A0AAX4P4B9</accession>
<evidence type="ECO:0000313" key="13">
    <source>
        <dbReference type="EMBL" id="WZN61240.1"/>
    </source>
</evidence>
<dbReference type="PANTHER" id="PTHR22760">
    <property type="entry name" value="GLYCOSYLTRANSFERASE"/>
    <property type="match status" value="1"/>
</dbReference>
<keyword evidence="7 12" id="KW-0256">Endoplasmic reticulum</keyword>
<feature type="transmembrane region" description="Helical" evidence="12">
    <location>
        <begin position="295"/>
        <end position="311"/>
    </location>
</feature>
<sequence>MKPRGILWALSYWLIPLAILVHLSLTPFNKVEESHTVQAVHDALHHGFDFGSYDSKEFPGVVPRTFIGAVGVAVLTWPLSKLNALAGLTKLADLYAARAVLGAATSLSFVGVQRAVSDKLGRGAGLCFAVLLCSQFHLLYYASRFLPNTFALIASNLSLAALVRDSGRADSRSAVLWLTCATAIFRCDLVLLLAPVCLVLLAARRTTILTLLSQGVAFTVVSVAATVTVDSAIWGRWLWPELEVFLFNNPAGENQSSQWGSSPPMWYFTNCLPMCLTGTLPLSLVGFWHERRTRNLLPIALGFLVAYSFLPHKEKRFVFPSLPYFAVLGASGLDRLVLKKKPTARSAAAALVAVSAVALSFGAALVLARCSQANYPGGEAFLRLHEMATAEEREQPIRVHIGVLPAMTGVSRFGEEHGRWVYNKEPLAETAGGEAGGEMAAAVFDYVLTDRPSLREFDQVFAAEGFAGLGVPRSLEEATQAVLATGIPVRIVRKPQVYVHRRKR</sequence>
<evidence type="ECO:0000313" key="14">
    <source>
        <dbReference type="Proteomes" id="UP001472866"/>
    </source>
</evidence>
<organism evidence="13 14">
    <name type="scientific">Chloropicon roscoffensis</name>
    <dbReference type="NCBI Taxonomy" id="1461544"/>
    <lineage>
        <taxon>Eukaryota</taxon>
        <taxon>Viridiplantae</taxon>
        <taxon>Chlorophyta</taxon>
        <taxon>Chloropicophyceae</taxon>
        <taxon>Chloropicales</taxon>
        <taxon>Chloropicaceae</taxon>
        <taxon>Chloropicon</taxon>
    </lineage>
</organism>
<dbReference type="InterPro" id="IPR005599">
    <property type="entry name" value="GPI_mannosylTrfase"/>
</dbReference>
<evidence type="ECO:0000256" key="10">
    <source>
        <dbReference type="ARBA" id="ARBA00044721"/>
    </source>
</evidence>
<feature type="transmembrane region" description="Helical" evidence="12">
    <location>
        <begin position="92"/>
        <end position="112"/>
    </location>
</feature>
<keyword evidence="14" id="KW-1185">Reference proteome</keyword>
<dbReference type="GO" id="GO:0052917">
    <property type="term" value="F:dol-P-Man:Man(7)GlcNAc(2)-PP-Dol alpha-1,6-mannosyltransferase activity"/>
    <property type="evidence" value="ECO:0007669"/>
    <property type="project" value="UniProtKB-EC"/>
</dbReference>
<protein>
    <recommendedName>
        <fullName evidence="12">Mannosyltransferase</fullName>
        <ecNumber evidence="12">2.4.1.-</ecNumber>
    </recommendedName>
</protein>
<keyword evidence="8 12" id="KW-1133">Transmembrane helix</keyword>
<keyword evidence="4 12" id="KW-0328">Glycosyltransferase</keyword>
<evidence type="ECO:0000256" key="9">
    <source>
        <dbReference type="ARBA" id="ARBA00023136"/>
    </source>
</evidence>
<comment type="subcellular location">
    <subcellularLocation>
        <location evidence="1 12">Endoplasmic reticulum membrane</location>
        <topology evidence="1 12">Multi-pass membrane protein</topology>
    </subcellularLocation>
</comment>
<dbReference type="GO" id="GO:0005789">
    <property type="term" value="C:endoplasmic reticulum membrane"/>
    <property type="evidence" value="ECO:0007669"/>
    <property type="project" value="UniProtKB-SubCell"/>
</dbReference>
<feature type="transmembrane region" description="Helical" evidence="12">
    <location>
        <begin position="265"/>
        <end position="288"/>
    </location>
</feature>
<evidence type="ECO:0000256" key="7">
    <source>
        <dbReference type="ARBA" id="ARBA00022824"/>
    </source>
</evidence>
<keyword evidence="9 12" id="KW-0472">Membrane</keyword>
<feature type="transmembrane region" description="Helical" evidence="12">
    <location>
        <begin position="349"/>
        <end position="368"/>
    </location>
</feature>
<evidence type="ECO:0000256" key="8">
    <source>
        <dbReference type="ARBA" id="ARBA00022989"/>
    </source>
</evidence>
<dbReference type="PANTHER" id="PTHR22760:SF1">
    <property type="entry name" value="DOL-P-MAN:MAN(7)GLCNAC(2)-PP-DOL ALPHA-1,6-MANNOSYLTRANSFERASE"/>
    <property type="match status" value="1"/>
</dbReference>
<feature type="transmembrane region" description="Helical" evidence="12">
    <location>
        <begin position="215"/>
        <end position="239"/>
    </location>
</feature>
<comment type="pathway">
    <text evidence="2">Protein modification; protein glycosylation.</text>
</comment>
<feature type="transmembrane region" description="Helical" evidence="12">
    <location>
        <begin position="61"/>
        <end position="80"/>
    </location>
</feature>
<evidence type="ECO:0000256" key="6">
    <source>
        <dbReference type="ARBA" id="ARBA00022692"/>
    </source>
</evidence>
<comment type="similarity">
    <text evidence="3 12">Belongs to the glycosyltransferase 22 family.</text>
</comment>
<evidence type="ECO:0000256" key="1">
    <source>
        <dbReference type="ARBA" id="ARBA00004477"/>
    </source>
</evidence>
<evidence type="ECO:0000256" key="2">
    <source>
        <dbReference type="ARBA" id="ARBA00004922"/>
    </source>
</evidence>
<comment type="catalytic activity">
    <reaction evidence="11">
        <text>an alpha-D-Man-(1-&gt;2)-alpha-D-Man-(1-&gt;2)-alpha-D-Man-(1-&gt;3)-[alpha-D-Man-(1-&gt;2)-alpha-D-Man-(1-&gt;3)-alpha-D-Man-(1-&gt;6)]-beta-D-Man-(1-&gt;4)-beta-D-GlcNAc-(1-&gt;4)-alpha-D-GlcNAc-diphospho-di-trans,poly-cis-dolichol + a di-trans,poly-cis-dolichyl beta-D-mannosyl phosphate = an alpha-D-Man-(1-&gt;2)-alpha-D-Man-(1-&gt;2)-alpha-D-Man-(1-&gt;3)-[alpha-D-Man-(1-&gt;2)-alpha-D-Man-(1-&gt;3)-[alpha-D-Man-(1-&gt;6)]-alpha-D-Man-(1-&gt;6)]-beta-D-Man-(1-&gt;4)-beta-D-GlcNAc-(1-&gt;4)-alpha-D-GlcNAc-diphospho-di-trans,poly-cis-dolichol + a di-trans,poly-cis-dolichyl phosphate + H(+)</text>
        <dbReference type="Rhea" id="RHEA:29535"/>
        <dbReference type="Rhea" id="RHEA-COMP:19498"/>
        <dbReference type="Rhea" id="RHEA-COMP:19501"/>
        <dbReference type="Rhea" id="RHEA-COMP:19518"/>
        <dbReference type="Rhea" id="RHEA-COMP:19519"/>
        <dbReference type="ChEBI" id="CHEBI:15378"/>
        <dbReference type="ChEBI" id="CHEBI:57683"/>
        <dbReference type="ChEBI" id="CHEBI:58211"/>
        <dbReference type="ChEBI" id="CHEBI:132517"/>
        <dbReference type="ChEBI" id="CHEBI:132519"/>
        <dbReference type="EC" id="2.4.1.260"/>
    </reaction>
    <physiologicalReaction direction="left-to-right" evidence="11">
        <dbReference type="Rhea" id="RHEA:29536"/>
    </physiologicalReaction>
</comment>
<evidence type="ECO:0000256" key="5">
    <source>
        <dbReference type="ARBA" id="ARBA00022679"/>
    </source>
</evidence>
<comment type="function">
    <text evidence="10">Mannosyltransferase that operates in the biosynthetic pathway of dolichol-linked oligosaccharides, the glycan precursors employed in protein asparagine (N)-glycosylation. The assembly of dolichol-linked oligosaccharides begins on the cytosolic side of the endoplasmic reticulum membrane and finishes in its lumen. The sequential addition of sugars to dolichol pyrophosphate produces dolichol-linked oligosaccharides containing fourteen sugars, including two GlcNAcs, nine mannoses and three glucoses. Once assembled, the oligosaccharide is transferred from the lipid to nascent proteins by oligosaccharyltransferases. In the lumen of the endoplasmic reticulum, adds the eighth mannose residue in an alpha-1,6 linkage onto Man(7)GlcNAc(2)-PP-dolichol to produce Man(8)GlcNAc(2)-PP-dolichol.</text>
</comment>
<proteinExistence type="inferred from homology"/>
<dbReference type="EC" id="2.4.1.-" evidence="12"/>
<evidence type="ECO:0000256" key="12">
    <source>
        <dbReference type="RuleBase" id="RU363075"/>
    </source>
</evidence>